<dbReference type="InterPro" id="IPR050704">
    <property type="entry name" value="Peptidase_C85-like"/>
</dbReference>
<dbReference type="Proteomes" id="UP001162031">
    <property type="component" value="Unassembled WGS sequence"/>
</dbReference>
<dbReference type="GO" id="GO:0016579">
    <property type="term" value="P:protein deubiquitination"/>
    <property type="evidence" value="ECO:0007669"/>
    <property type="project" value="TreeGrafter"/>
</dbReference>
<dbReference type="AlphaFoldDB" id="A0AAV0TE56"/>
<evidence type="ECO:0000259" key="2">
    <source>
        <dbReference type="PROSITE" id="PS50802"/>
    </source>
</evidence>
<dbReference type="GO" id="GO:0004843">
    <property type="term" value="F:cysteine-type deubiquitinase activity"/>
    <property type="evidence" value="ECO:0007669"/>
    <property type="project" value="TreeGrafter"/>
</dbReference>
<dbReference type="PANTHER" id="PTHR12419:SF7">
    <property type="entry name" value="OTU DOMAIN-CONTAINING PROTEIN 3"/>
    <property type="match status" value="1"/>
</dbReference>
<feature type="compositionally biased region" description="Basic and acidic residues" evidence="1">
    <location>
        <begin position="282"/>
        <end position="294"/>
    </location>
</feature>
<evidence type="ECO:0000256" key="1">
    <source>
        <dbReference type="SAM" id="MobiDB-lite"/>
    </source>
</evidence>
<keyword evidence="4" id="KW-1185">Reference proteome</keyword>
<feature type="region of interest" description="Disordered" evidence="1">
    <location>
        <begin position="374"/>
        <end position="424"/>
    </location>
</feature>
<dbReference type="PANTHER" id="PTHR12419">
    <property type="entry name" value="OTU DOMAIN CONTAINING PROTEIN"/>
    <property type="match status" value="1"/>
</dbReference>
<feature type="compositionally biased region" description="Basic and acidic residues" evidence="1">
    <location>
        <begin position="250"/>
        <end position="259"/>
    </location>
</feature>
<dbReference type="SUPFAM" id="SSF54001">
    <property type="entry name" value="Cysteine proteinases"/>
    <property type="match status" value="1"/>
</dbReference>
<name>A0AAV0TE56_HYABA</name>
<organism evidence="3 4">
    <name type="scientific">Hyaloperonospora brassicae</name>
    <name type="common">Brassica downy mildew</name>
    <name type="synonym">Peronospora brassicae</name>
    <dbReference type="NCBI Taxonomy" id="162125"/>
    <lineage>
        <taxon>Eukaryota</taxon>
        <taxon>Sar</taxon>
        <taxon>Stramenopiles</taxon>
        <taxon>Oomycota</taxon>
        <taxon>Peronosporomycetes</taxon>
        <taxon>Peronosporales</taxon>
        <taxon>Peronosporaceae</taxon>
        <taxon>Hyaloperonospora</taxon>
    </lineage>
</organism>
<dbReference type="InterPro" id="IPR038765">
    <property type="entry name" value="Papain-like_cys_pep_sf"/>
</dbReference>
<comment type="caution">
    <text evidence="3">The sequence shown here is derived from an EMBL/GenBank/DDBJ whole genome shotgun (WGS) entry which is preliminary data.</text>
</comment>
<dbReference type="InterPro" id="IPR003323">
    <property type="entry name" value="OTU_dom"/>
</dbReference>
<dbReference type="Pfam" id="PF02338">
    <property type="entry name" value="OTU"/>
    <property type="match status" value="1"/>
</dbReference>
<reference evidence="3" key="1">
    <citation type="submission" date="2022-12" db="EMBL/GenBank/DDBJ databases">
        <authorList>
            <person name="Webb A."/>
        </authorList>
    </citation>
    <scope>NUCLEOTIDE SEQUENCE</scope>
    <source>
        <strain evidence="3">Hp1</strain>
    </source>
</reference>
<protein>
    <recommendedName>
        <fullName evidence="2">OTU domain-containing protein</fullName>
    </recommendedName>
</protein>
<feature type="compositionally biased region" description="Basic and acidic residues" evidence="1">
    <location>
        <begin position="301"/>
        <end position="318"/>
    </location>
</feature>
<proteinExistence type="predicted"/>
<feature type="region of interest" description="Disordered" evidence="1">
    <location>
        <begin position="250"/>
        <end position="319"/>
    </location>
</feature>
<accession>A0AAV0TE56</accession>
<gene>
    <name evidence="3" type="ORF">HBR001_LOCUS2059</name>
</gene>
<evidence type="ECO:0000313" key="3">
    <source>
        <dbReference type="EMBL" id="CAI5718730.1"/>
    </source>
</evidence>
<sequence>MSLTWLRHHVRPRDRHVPRPQRVSHPRLIATAARPRRRAPAALTPAVTYDSSFVADRSVTSRDALWRSAAQLAQQCVRLQWRVVATRKDGNCLFRALSDQLYGHERRHLELRRRLVDFIDLHHARFAPLVADVCDDDVIAYCARLRHAGAAGGHAELVAAAQLLGLTIVVHVGPVKRWRVADAAEAAAAKEGQGKTVNLLLVHDHYSSLYKDEQQPHSHGCSDSCLCRRLVAAPSSDSRASLGTYATERLESAEGRTGSDRCWSADAPLRSSLTGGRPVDGTVEKRGRGAKEAKGAYGRKSVPDADTRRRQCDDDSPVHKKLQTAVVAAGGGGAPHELLLAPELPPDALVERGTSALAPVADVASVMRSGSSAVVNGASSRPKAPAAPGGVSKPEASGNAGRGSSCSSSSSSSQSTLRDAEKTKSPGVVLFEPAALEPMVKPQAALVVLFDPERSSEPGPAPSRLAKKAAMATAVRVVRPTSAKIVQLDGTELETRVGTHKKVAAATQRSVHRPCRAVFEGGRRRRSSACARASVQDVTTGLNNAAPAARTVTVKLPKTAVKAEAAAVKPIAKATPAASAIEPVAAAKPNVPAPRPVEIKRSSKKVFCQGRLVAAG</sequence>
<feature type="compositionally biased region" description="Low complexity" evidence="1">
    <location>
        <begin position="404"/>
        <end position="415"/>
    </location>
</feature>
<evidence type="ECO:0000313" key="4">
    <source>
        <dbReference type="Proteomes" id="UP001162031"/>
    </source>
</evidence>
<dbReference type="PROSITE" id="PS50802">
    <property type="entry name" value="OTU"/>
    <property type="match status" value="1"/>
</dbReference>
<dbReference type="EMBL" id="CANTFL010000222">
    <property type="protein sequence ID" value="CAI5718730.1"/>
    <property type="molecule type" value="Genomic_DNA"/>
</dbReference>
<feature type="domain" description="OTU" evidence="2">
    <location>
        <begin position="81"/>
        <end position="212"/>
    </location>
</feature>
<dbReference type="Gene3D" id="3.90.70.80">
    <property type="match status" value="1"/>
</dbReference>